<dbReference type="GO" id="GO:0005829">
    <property type="term" value="C:cytosol"/>
    <property type="evidence" value="ECO:0007669"/>
    <property type="project" value="TreeGrafter"/>
</dbReference>
<proteinExistence type="inferred from homology"/>
<evidence type="ECO:0000256" key="4">
    <source>
        <dbReference type="ARBA" id="ARBA00022679"/>
    </source>
</evidence>
<dbReference type="GO" id="GO:0005634">
    <property type="term" value="C:nucleus"/>
    <property type="evidence" value="ECO:0007669"/>
    <property type="project" value="TreeGrafter"/>
</dbReference>
<dbReference type="EC" id="2.1.1.22" evidence="2"/>
<keyword evidence="4 6" id="KW-0808">Transferase</keyword>
<comment type="caution">
    <text evidence="6">The sequence shown here is derived from an EMBL/GenBank/DDBJ whole genome shotgun (WGS) entry which is preliminary data.</text>
</comment>
<dbReference type="GO" id="GO:0035498">
    <property type="term" value="P:carnosine metabolic process"/>
    <property type="evidence" value="ECO:0007669"/>
    <property type="project" value="TreeGrafter"/>
</dbReference>
<accession>A0A4C1Y7M3</accession>
<name>A0A4C1Y7M3_EUMVA</name>
<dbReference type="InterPro" id="IPR012901">
    <property type="entry name" value="CARME"/>
</dbReference>
<comment type="similarity">
    <text evidence="1">Belongs to the carnosine N-methyltransferase family.</text>
</comment>
<dbReference type="SUPFAM" id="SSF53335">
    <property type="entry name" value="S-adenosyl-L-methionine-dependent methyltransferases"/>
    <property type="match status" value="1"/>
</dbReference>
<evidence type="ECO:0000256" key="5">
    <source>
        <dbReference type="ARBA" id="ARBA00022691"/>
    </source>
</evidence>
<keyword evidence="5" id="KW-0949">S-adenosyl-L-methionine</keyword>
<keyword evidence="3 6" id="KW-0489">Methyltransferase</keyword>
<dbReference type="GO" id="GO:0030735">
    <property type="term" value="F:carnosine N-methyltransferase activity"/>
    <property type="evidence" value="ECO:0007669"/>
    <property type="project" value="UniProtKB-EC"/>
</dbReference>
<dbReference type="EMBL" id="BGZK01001126">
    <property type="protein sequence ID" value="GBP71908.1"/>
    <property type="molecule type" value="Genomic_DNA"/>
</dbReference>
<organism evidence="6 7">
    <name type="scientific">Eumeta variegata</name>
    <name type="common">Bagworm moth</name>
    <name type="synonym">Eumeta japonica</name>
    <dbReference type="NCBI Taxonomy" id="151549"/>
    <lineage>
        <taxon>Eukaryota</taxon>
        <taxon>Metazoa</taxon>
        <taxon>Ecdysozoa</taxon>
        <taxon>Arthropoda</taxon>
        <taxon>Hexapoda</taxon>
        <taxon>Insecta</taxon>
        <taxon>Pterygota</taxon>
        <taxon>Neoptera</taxon>
        <taxon>Endopterygota</taxon>
        <taxon>Lepidoptera</taxon>
        <taxon>Glossata</taxon>
        <taxon>Ditrysia</taxon>
        <taxon>Tineoidea</taxon>
        <taxon>Psychidae</taxon>
        <taxon>Oiketicinae</taxon>
        <taxon>Eumeta</taxon>
    </lineage>
</organism>
<reference evidence="6 7" key="1">
    <citation type="journal article" date="2019" name="Commun. Biol.">
        <title>The bagworm genome reveals a unique fibroin gene that provides high tensile strength.</title>
        <authorList>
            <person name="Kono N."/>
            <person name="Nakamura H."/>
            <person name="Ohtoshi R."/>
            <person name="Tomita M."/>
            <person name="Numata K."/>
            <person name="Arakawa K."/>
        </authorList>
    </citation>
    <scope>NUCLEOTIDE SEQUENCE [LARGE SCALE GENOMIC DNA]</scope>
</reference>
<dbReference type="AlphaFoldDB" id="A0A4C1Y7M3"/>
<dbReference type="STRING" id="151549.A0A4C1Y7M3"/>
<keyword evidence="7" id="KW-1185">Reference proteome</keyword>
<evidence type="ECO:0000256" key="3">
    <source>
        <dbReference type="ARBA" id="ARBA00022603"/>
    </source>
</evidence>
<evidence type="ECO:0000313" key="7">
    <source>
        <dbReference type="Proteomes" id="UP000299102"/>
    </source>
</evidence>
<dbReference type="GO" id="GO:0032259">
    <property type="term" value="P:methylation"/>
    <property type="evidence" value="ECO:0007669"/>
    <property type="project" value="UniProtKB-KW"/>
</dbReference>
<evidence type="ECO:0000313" key="6">
    <source>
        <dbReference type="EMBL" id="GBP71908.1"/>
    </source>
</evidence>
<dbReference type="OrthoDB" id="978at2759"/>
<dbReference type="PANTHER" id="PTHR12303:SF6">
    <property type="entry name" value="CARNOSINE N-METHYLTRANSFERASE"/>
    <property type="match status" value="1"/>
</dbReference>
<dbReference type="SMART" id="SM01296">
    <property type="entry name" value="N2227"/>
    <property type="match status" value="1"/>
</dbReference>
<dbReference type="PANTHER" id="PTHR12303">
    <property type="entry name" value="CARNOSINE N-METHYLTRANSFERASE"/>
    <property type="match status" value="1"/>
</dbReference>
<evidence type="ECO:0000256" key="2">
    <source>
        <dbReference type="ARBA" id="ARBA00012003"/>
    </source>
</evidence>
<dbReference type="Pfam" id="PF07942">
    <property type="entry name" value="CARME"/>
    <property type="match status" value="1"/>
</dbReference>
<sequence length="291" mass="33432">MHTLQRINKSEKIIKKLPETHQRRLKKYTTYFAEFRKCLEVNNDIVQLIIKDVETMFENVDHKVTDTSGIEVPETNGNGLSICNYNECAYTNSFDPRHFEKKHKLQHDVAKVQTVLKNLVRDWSDMGAVERDQCYKPIIDEILERFPADECPRSEVKVLVPGAGLGRLAWEVANHGYTCQGNEFSLFMLFASNFILNKCPEIFYPLPRGQKRMTPPKIRVRMRNDLASDFGEGLPEKDYTRLMIPVGIATGAVAHIGGSEGFAIGRRSRHNFPWNIGRRFLPYKALNLFLG</sequence>
<protein>
    <recommendedName>
        <fullName evidence="2">carnosine N-methyltransferase</fullName>
        <ecNumber evidence="2">2.1.1.22</ecNumber>
    </recommendedName>
</protein>
<dbReference type="InterPro" id="IPR029063">
    <property type="entry name" value="SAM-dependent_MTases_sf"/>
</dbReference>
<evidence type="ECO:0000256" key="1">
    <source>
        <dbReference type="ARBA" id="ARBA00010086"/>
    </source>
</evidence>
<gene>
    <name evidence="6" type="primary">Carnmt1</name>
    <name evidence="6" type="ORF">EVAR_38241_1</name>
</gene>
<dbReference type="Proteomes" id="UP000299102">
    <property type="component" value="Unassembled WGS sequence"/>
</dbReference>